<dbReference type="InterPro" id="IPR050712">
    <property type="entry name" value="NAD(P)H-dep_reductase"/>
</dbReference>
<dbReference type="InterPro" id="IPR029039">
    <property type="entry name" value="Flavoprotein-like_sf"/>
</dbReference>
<dbReference type="RefSeq" id="WP_184451867.1">
    <property type="nucleotide sequence ID" value="NZ_JACHMK010000001.1"/>
</dbReference>
<comment type="caution">
    <text evidence="2">The sequence shown here is derived from an EMBL/GenBank/DDBJ whole genome shotgun (WGS) entry which is preliminary data.</text>
</comment>
<reference evidence="2" key="1">
    <citation type="submission" date="2020-08" db="EMBL/GenBank/DDBJ databases">
        <title>Sequencing the genomes of 1000 actinobacteria strains.</title>
        <authorList>
            <person name="Klenk H.-P."/>
        </authorList>
    </citation>
    <scope>NUCLEOTIDE SEQUENCE</scope>
    <source>
        <strain evidence="2">DSM 10695</strain>
    </source>
</reference>
<dbReference type="Proteomes" id="UP000617426">
    <property type="component" value="Unassembled WGS sequence"/>
</dbReference>
<dbReference type="SUPFAM" id="SSF52218">
    <property type="entry name" value="Flavoproteins"/>
    <property type="match status" value="1"/>
</dbReference>
<evidence type="ECO:0000313" key="3">
    <source>
        <dbReference type="Proteomes" id="UP000617426"/>
    </source>
</evidence>
<name>A0A923IX71_9ACTO</name>
<dbReference type="Gene3D" id="3.40.50.360">
    <property type="match status" value="1"/>
</dbReference>
<proteinExistence type="predicted"/>
<dbReference type="AlphaFoldDB" id="A0A923IX71"/>
<dbReference type="GO" id="GO:0005829">
    <property type="term" value="C:cytosol"/>
    <property type="evidence" value="ECO:0007669"/>
    <property type="project" value="TreeGrafter"/>
</dbReference>
<dbReference type="EMBL" id="JACHMK010000001">
    <property type="protein sequence ID" value="MBB6334103.1"/>
    <property type="molecule type" value="Genomic_DNA"/>
</dbReference>
<organism evidence="2 3">
    <name type="scientific">Schaalia hyovaginalis</name>
    <dbReference type="NCBI Taxonomy" id="29316"/>
    <lineage>
        <taxon>Bacteria</taxon>
        <taxon>Bacillati</taxon>
        <taxon>Actinomycetota</taxon>
        <taxon>Actinomycetes</taxon>
        <taxon>Actinomycetales</taxon>
        <taxon>Actinomycetaceae</taxon>
        <taxon>Schaalia</taxon>
    </lineage>
</organism>
<dbReference type="GO" id="GO:0016491">
    <property type="term" value="F:oxidoreductase activity"/>
    <property type="evidence" value="ECO:0007669"/>
    <property type="project" value="InterPro"/>
</dbReference>
<sequence length="184" mass="19560">MTRLAVLLGSVRPNAAGGPIARWVVEKARLIDGVEAELIDLASFDLPLFAEALPPASALPRDPKGAAFNARLCEFDALIIVTPEYNHSIPGALKNALDFLVPATLAHKGIGFVGYSYTGGVRPVEHLRQILANFDAGTVRQQVTVSLISDFNGEGFAPAAHQDGELEALIKAIVERSAVLAPLR</sequence>
<dbReference type="InterPro" id="IPR005025">
    <property type="entry name" value="FMN_Rdtase-like_dom"/>
</dbReference>
<dbReference type="GO" id="GO:0010181">
    <property type="term" value="F:FMN binding"/>
    <property type="evidence" value="ECO:0007669"/>
    <property type="project" value="TreeGrafter"/>
</dbReference>
<accession>A0A923IX71</accession>
<dbReference type="PANTHER" id="PTHR30543:SF21">
    <property type="entry name" value="NAD(P)H-DEPENDENT FMN REDUCTASE LOT6"/>
    <property type="match status" value="1"/>
</dbReference>
<protein>
    <submittedName>
        <fullName evidence="2">NAD(P)H-dependent FMN reductase</fullName>
    </submittedName>
</protein>
<evidence type="ECO:0000313" key="2">
    <source>
        <dbReference type="EMBL" id="MBB6334103.1"/>
    </source>
</evidence>
<dbReference type="PANTHER" id="PTHR30543">
    <property type="entry name" value="CHROMATE REDUCTASE"/>
    <property type="match status" value="1"/>
</dbReference>
<dbReference type="Pfam" id="PF03358">
    <property type="entry name" value="FMN_red"/>
    <property type="match status" value="1"/>
</dbReference>
<keyword evidence="3" id="KW-1185">Reference proteome</keyword>
<evidence type="ECO:0000259" key="1">
    <source>
        <dbReference type="Pfam" id="PF03358"/>
    </source>
</evidence>
<feature type="domain" description="NADPH-dependent FMN reductase-like" evidence="1">
    <location>
        <begin position="3"/>
        <end position="146"/>
    </location>
</feature>
<gene>
    <name evidence="2" type="ORF">HD592_000668</name>
</gene>